<organism evidence="13 14">
    <name type="scientific">Pseudomonas panipatensis</name>
    <dbReference type="NCBI Taxonomy" id="428992"/>
    <lineage>
        <taxon>Bacteria</taxon>
        <taxon>Pseudomonadati</taxon>
        <taxon>Pseudomonadota</taxon>
        <taxon>Gammaproteobacteria</taxon>
        <taxon>Pseudomonadales</taxon>
        <taxon>Pseudomonadaceae</taxon>
        <taxon>Pseudomonas</taxon>
    </lineage>
</organism>
<evidence type="ECO:0000256" key="3">
    <source>
        <dbReference type="ARBA" id="ARBA00012093"/>
    </source>
</evidence>
<feature type="non-terminal residue" evidence="13">
    <location>
        <position position="104"/>
    </location>
</feature>
<accession>A0A1G8M5B0</accession>
<proteinExistence type="inferred from homology"/>
<evidence type="ECO:0000256" key="10">
    <source>
        <dbReference type="ARBA" id="ARBA00049406"/>
    </source>
</evidence>
<comment type="similarity">
    <text evidence="2">Belongs to the iron-sulfur dependent L-serine dehydratase family.</text>
</comment>
<keyword evidence="5" id="KW-0004">4Fe-4S</keyword>
<dbReference type="RefSeq" id="WP_280139870.1">
    <property type="nucleotide sequence ID" value="NZ_FNDS01000007.1"/>
</dbReference>
<name>A0A1G8M5B0_9PSED</name>
<keyword evidence="7" id="KW-0408">Iron</keyword>
<dbReference type="GO" id="GO:0046872">
    <property type="term" value="F:metal ion binding"/>
    <property type="evidence" value="ECO:0007669"/>
    <property type="project" value="UniProtKB-KW"/>
</dbReference>
<dbReference type="EC" id="4.3.1.17" evidence="3"/>
<keyword evidence="14" id="KW-1185">Reference proteome</keyword>
<keyword evidence="4" id="KW-0312">Gluconeogenesis</keyword>
<dbReference type="Gene3D" id="3.30.1330.90">
    <property type="entry name" value="D-3-phosphoglycerate dehydrogenase, domain 3"/>
    <property type="match status" value="1"/>
</dbReference>
<evidence type="ECO:0000256" key="7">
    <source>
        <dbReference type="ARBA" id="ARBA00023004"/>
    </source>
</evidence>
<keyword evidence="9" id="KW-0456">Lyase</keyword>
<dbReference type="EMBL" id="FNDS01000007">
    <property type="protein sequence ID" value="SDI23473.1"/>
    <property type="molecule type" value="Genomic_DNA"/>
</dbReference>
<keyword evidence="8" id="KW-0411">Iron-sulfur</keyword>
<dbReference type="SUPFAM" id="SSF143548">
    <property type="entry name" value="Serine metabolism enzymes domain"/>
    <property type="match status" value="1"/>
</dbReference>
<evidence type="ECO:0000313" key="13">
    <source>
        <dbReference type="EMBL" id="SDI63124.1"/>
    </source>
</evidence>
<gene>
    <name evidence="12" type="ORF">SAMN05216272_1071</name>
    <name evidence="13" type="ORF">SAMN05216272_11388</name>
</gene>
<keyword evidence="6" id="KW-0479">Metal-binding</keyword>
<dbReference type="Proteomes" id="UP000199636">
    <property type="component" value="Unassembled WGS sequence"/>
</dbReference>
<dbReference type="GO" id="GO:0003941">
    <property type="term" value="F:L-serine ammonia-lyase activity"/>
    <property type="evidence" value="ECO:0007669"/>
    <property type="project" value="UniProtKB-EC"/>
</dbReference>
<evidence type="ECO:0000256" key="5">
    <source>
        <dbReference type="ARBA" id="ARBA00022485"/>
    </source>
</evidence>
<dbReference type="AlphaFoldDB" id="A0A1G8M5B0"/>
<dbReference type="GO" id="GO:0051539">
    <property type="term" value="F:4 iron, 4 sulfur cluster binding"/>
    <property type="evidence" value="ECO:0007669"/>
    <property type="project" value="UniProtKB-KW"/>
</dbReference>
<evidence type="ECO:0000256" key="4">
    <source>
        <dbReference type="ARBA" id="ARBA00022432"/>
    </source>
</evidence>
<reference evidence="14" key="1">
    <citation type="submission" date="2016-10" db="EMBL/GenBank/DDBJ databases">
        <authorList>
            <person name="Varghese N."/>
            <person name="Submissions S."/>
        </authorList>
    </citation>
    <scope>NUCLEOTIDE SEQUENCE [LARGE SCALE GENOMIC DNA]</scope>
    <source>
        <strain evidence="14">CCM 7469</strain>
    </source>
</reference>
<dbReference type="EMBL" id="FNDS01000013">
    <property type="protein sequence ID" value="SDI63124.1"/>
    <property type="molecule type" value="Genomic_DNA"/>
</dbReference>
<dbReference type="PANTHER" id="PTHR30182">
    <property type="entry name" value="L-SERINE DEHYDRATASE"/>
    <property type="match status" value="1"/>
</dbReference>
<dbReference type="InterPro" id="IPR005131">
    <property type="entry name" value="Ser_deHydtase_bsu"/>
</dbReference>
<evidence type="ECO:0000313" key="14">
    <source>
        <dbReference type="Proteomes" id="UP000199636"/>
    </source>
</evidence>
<evidence type="ECO:0000256" key="8">
    <source>
        <dbReference type="ARBA" id="ARBA00023014"/>
    </source>
</evidence>
<dbReference type="Pfam" id="PF03315">
    <property type="entry name" value="SDH_beta"/>
    <property type="match status" value="1"/>
</dbReference>
<evidence type="ECO:0000256" key="2">
    <source>
        <dbReference type="ARBA" id="ARBA00008636"/>
    </source>
</evidence>
<reference evidence="13" key="2">
    <citation type="submission" date="2016-10" db="EMBL/GenBank/DDBJ databases">
        <authorList>
            <person name="de Groot N.N."/>
        </authorList>
    </citation>
    <scope>NUCLEOTIDE SEQUENCE [LARGE SCALE GENOMIC DNA]</scope>
    <source>
        <strain evidence="13">CCM 7469</strain>
    </source>
</reference>
<sequence length="104" mass="11210">MAISVFDLFKIGIGPSSSHTVGPMRAAALFIGALRERQLLARVERLEVRLYGSLSATGVGHGTDRAVIMGLMGEWPDRIDPSQIAPRMAALLDSGELHLAGERR</sequence>
<dbReference type="GO" id="GO:0006094">
    <property type="term" value="P:gluconeogenesis"/>
    <property type="evidence" value="ECO:0007669"/>
    <property type="project" value="UniProtKB-KW"/>
</dbReference>
<comment type="catalytic activity">
    <reaction evidence="10">
        <text>L-serine = pyruvate + NH4(+)</text>
        <dbReference type="Rhea" id="RHEA:19169"/>
        <dbReference type="ChEBI" id="CHEBI:15361"/>
        <dbReference type="ChEBI" id="CHEBI:28938"/>
        <dbReference type="ChEBI" id="CHEBI:33384"/>
        <dbReference type="EC" id="4.3.1.17"/>
    </reaction>
</comment>
<feature type="domain" description="Serine dehydratase beta chain" evidence="11">
    <location>
        <begin position="4"/>
        <end position="103"/>
    </location>
</feature>
<comment type="cofactor">
    <cofactor evidence="1">
        <name>[4Fe-4S] cluster</name>
        <dbReference type="ChEBI" id="CHEBI:49883"/>
    </cofactor>
</comment>
<evidence type="ECO:0000256" key="6">
    <source>
        <dbReference type="ARBA" id="ARBA00022723"/>
    </source>
</evidence>
<dbReference type="STRING" id="428992.SAMN05216272_1071"/>
<evidence type="ECO:0000259" key="11">
    <source>
        <dbReference type="Pfam" id="PF03315"/>
    </source>
</evidence>
<dbReference type="InterPro" id="IPR029009">
    <property type="entry name" value="ASB_dom_sf"/>
</dbReference>
<dbReference type="InterPro" id="IPR051318">
    <property type="entry name" value="Fe-S_L-Ser"/>
</dbReference>
<evidence type="ECO:0000256" key="1">
    <source>
        <dbReference type="ARBA" id="ARBA00001966"/>
    </source>
</evidence>
<protein>
    <recommendedName>
        <fullName evidence="3">L-serine ammonia-lyase</fullName>
        <ecNumber evidence="3">4.3.1.17</ecNumber>
    </recommendedName>
</protein>
<evidence type="ECO:0000313" key="12">
    <source>
        <dbReference type="EMBL" id="SDI23473.1"/>
    </source>
</evidence>
<dbReference type="PANTHER" id="PTHR30182:SF1">
    <property type="entry name" value="L-SERINE DEHYDRATASE 1"/>
    <property type="match status" value="1"/>
</dbReference>
<evidence type="ECO:0000256" key="9">
    <source>
        <dbReference type="ARBA" id="ARBA00023239"/>
    </source>
</evidence>